<dbReference type="RefSeq" id="WP_235845611.1">
    <property type="nucleotide sequence ID" value="NZ_CP126114.1"/>
</dbReference>
<dbReference type="AlphaFoldDB" id="A0AA95MNR5"/>
<proteinExistence type="predicted"/>
<evidence type="ECO:0000313" key="1">
    <source>
        <dbReference type="EMBL" id="WHY84048.1"/>
    </source>
</evidence>
<accession>A0AA95MNR5</accession>
<dbReference type="EMBL" id="CP126114">
    <property type="protein sequence ID" value="WHY84048.1"/>
    <property type="molecule type" value="Genomic_DNA"/>
</dbReference>
<reference evidence="1" key="1">
    <citation type="submission" date="2023-05" db="EMBL/GenBank/DDBJ databases">
        <title>Comparative genomics of Bacillaceae isolates and their secondary metabolite potential.</title>
        <authorList>
            <person name="Song L."/>
            <person name="Nielsen L.J."/>
            <person name="Mohite O."/>
            <person name="Xu X."/>
            <person name="Weber T."/>
            <person name="Kovacs A.T."/>
        </authorList>
    </citation>
    <scope>NUCLEOTIDE SEQUENCE</scope>
    <source>
        <strain evidence="1">XLM17</strain>
    </source>
</reference>
<name>A0AA95MNR5_9BACI</name>
<gene>
    <name evidence="1" type="ORF">QNH39_15305</name>
</gene>
<dbReference type="Proteomes" id="UP001178288">
    <property type="component" value="Chromosome"/>
</dbReference>
<sequence length="83" mass="9696">MKYFKEANQIWKSQVPKNGQSDTVEGELIRAVEKLRYEAQYNGNGNWDGGFGRFCQYIWGILNDETVFDIIALEEIKLDKYIV</sequence>
<organism evidence="1 2">
    <name type="scientific">Neobacillus novalis</name>
    <dbReference type="NCBI Taxonomy" id="220687"/>
    <lineage>
        <taxon>Bacteria</taxon>
        <taxon>Bacillati</taxon>
        <taxon>Bacillota</taxon>
        <taxon>Bacilli</taxon>
        <taxon>Bacillales</taxon>
        <taxon>Bacillaceae</taxon>
        <taxon>Neobacillus</taxon>
    </lineage>
</organism>
<keyword evidence="2" id="KW-1185">Reference proteome</keyword>
<dbReference type="KEGG" id="nnv:QNH39_15305"/>
<evidence type="ECO:0000313" key="2">
    <source>
        <dbReference type="Proteomes" id="UP001178288"/>
    </source>
</evidence>
<protein>
    <submittedName>
        <fullName evidence="1">Uncharacterized protein</fullName>
    </submittedName>
</protein>